<comment type="similarity">
    <text evidence="1 6">Belongs to the thioredoxin family.</text>
</comment>
<dbReference type="GO" id="GO:0045454">
    <property type="term" value="P:cell redox homeostasis"/>
    <property type="evidence" value="ECO:0007669"/>
    <property type="project" value="TreeGrafter"/>
</dbReference>
<feature type="domain" description="Thioredoxin" evidence="9">
    <location>
        <begin position="1"/>
        <end position="105"/>
    </location>
</feature>
<proteinExistence type="inferred from homology"/>
<evidence type="ECO:0000313" key="10">
    <source>
        <dbReference type="EMBL" id="SCZ81536.1"/>
    </source>
</evidence>
<dbReference type="EMBL" id="FMWL01000019">
    <property type="protein sequence ID" value="SCZ81536.1"/>
    <property type="molecule type" value="Genomic_DNA"/>
</dbReference>
<feature type="site" description="Contributes to redox potential value" evidence="7">
    <location>
        <position position="31"/>
    </location>
</feature>
<keyword evidence="2" id="KW-0813">Transport</keyword>
<dbReference type="GO" id="GO:0005829">
    <property type="term" value="C:cytosol"/>
    <property type="evidence" value="ECO:0007669"/>
    <property type="project" value="TreeGrafter"/>
</dbReference>
<dbReference type="OrthoDB" id="9790390at2"/>
<keyword evidence="4 8" id="KW-1015">Disulfide bond</keyword>
<dbReference type="AlphaFoldDB" id="A0A1G5S5D6"/>
<dbReference type="CDD" id="cd02947">
    <property type="entry name" value="TRX_family"/>
    <property type="match status" value="1"/>
</dbReference>
<keyword evidence="5 8" id="KW-0676">Redox-active center</keyword>
<dbReference type="InterPro" id="IPR005746">
    <property type="entry name" value="Thioredoxin"/>
</dbReference>
<evidence type="ECO:0000256" key="8">
    <source>
        <dbReference type="PIRSR" id="PIRSR000077-4"/>
    </source>
</evidence>
<dbReference type="Gene3D" id="3.40.30.10">
    <property type="entry name" value="Glutaredoxin"/>
    <property type="match status" value="1"/>
</dbReference>
<evidence type="ECO:0000256" key="5">
    <source>
        <dbReference type="ARBA" id="ARBA00023284"/>
    </source>
</evidence>
<dbReference type="InterPro" id="IPR036249">
    <property type="entry name" value="Thioredoxin-like_sf"/>
</dbReference>
<evidence type="ECO:0000313" key="11">
    <source>
        <dbReference type="Proteomes" id="UP000199208"/>
    </source>
</evidence>
<sequence>MLVLDQNNFEQEVLKAEGFVLVDYWGESCEPCKALMPDVEALAQEYEGKVKFGKLNTNQARRLAISQKVLGLPTLILYKDGQKVADATRDNATKAGIKAMIEANL</sequence>
<feature type="disulfide bond" description="Redox-active" evidence="8">
    <location>
        <begin position="29"/>
        <end position="32"/>
    </location>
</feature>
<evidence type="ECO:0000256" key="3">
    <source>
        <dbReference type="ARBA" id="ARBA00022982"/>
    </source>
</evidence>
<dbReference type="STRING" id="1120920.SAMN03080599_02845"/>
<feature type="active site" description="Nucleophile" evidence="7">
    <location>
        <position position="29"/>
    </location>
</feature>
<dbReference type="RefSeq" id="WP_092592632.1">
    <property type="nucleotide sequence ID" value="NZ_FMWL01000019.1"/>
</dbReference>
<gene>
    <name evidence="10" type="ORF">SAMN03080599_02845</name>
</gene>
<accession>A0A1G5S5D6</accession>
<evidence type="ECO:0000256" key="1">
    <source>
        <dbReference type="ARBA" id="ARBA00008987"/>
    </source>
</evidence>
<dbReference type="PANTHER" id="PTHR45663">
    <property type="entry name" value="GEO12009P1"/>
    <property type="match status" value="1"/>
</dbReference>
<feature type="site" description="Deprotonates C-terminal active site Cys" evidence="7">
    <location>
        <position position="23"/>
    </location>
</feature>
<dbReference type="InterPro" id="IPR013766">
    <property type="entry name" value="Thioredoxin_domain"/>
</dbReference>
<dbReference type="GO" id="GO:0015035">
    <property type="term" value="F:protein-disulfide reductase activity"/>
    <property type="evidence" value="ECO:0007669"/>
    <property type="project" value="InterPro"/>
</dbReference>
<dbReference type="PIRSF" id="PIRSF000077">
    <property type="entry name" value="Thioredoxin"/>
    <property type="match status" value="1"/>
</dbReference>
<organism evidence="10 11">
    <name type="scientific">Acidaminobacter hydrogenoformans DSM 2784</name>
    <dbReference type="NCBI Taxonomy" id="1120920"/>
    <lineage>
        <taxon>Bacteria</taxon>
        <taxon>Bacillati</taxon>
        <taxon>Bacillota</taxon>
        <taxon>Clostridia</taxon>
        <taxon>Peptostreptococcales</taxon>
        <taxon>Acidaminobacteraceae</taxon>
        <taxon>Acidaminobacter</taxon>
    </lineage>
</organism>
<evidence type="ECO:0000256" key="2">
    <source>
        <dbReference type="ARBA" id="ARBA00022448"/>
    </source>
</evidence>
<evidence type="ECO:0000256" key="7">
    <source>
        <dbReference type="PIRSR" id="PIRSR000077-1"/>
    </source>
</evidence>
<keyword evidence="3" id="KW-0249">Electron transport</keyword>
<feature type="site" description="Contributes to redox potential value" evidence="7">
    <location>
        <position position="30"/>
    </location>
</feature>
<evidence type="ECO:0000259" key="9">
    <source>
        <dbReference type="PROSITE" id="PS51352"/>
    </source>
</evidence>
<dbReference type="PROSITE" id="PS51352">
    <property type="entry name" value="THIOREDOXIN_2"/>
    <property type="match status" value="1"/>
</dbReference>
<protein>
    <recommendedName>
        <fullName evidence="6">Thioredoxin</fullName>
    </recommendedName>
</protein>
<dbReference type="Pfam" id="PF00085">
    <property type="entry name" value="Thioredoxin"/>
    <property type="match status" value="1"/>
</dbReference>
<dbReference type="Proteomes" id="UP000199208">
    <property type="component" value="Unassembled WGS sequence"/>
</dbReference>
<dbReference type="SUPFAM" id="SSF52833">
    <property type="entry name" value="Thioredoxin-like"/>
    <property type="match status" value="1"/>
</dbReference>
<feature type="active site" description="Nucleophile" evidence="7">
    <location>
        <position position="32"/>
    </location>
</feature>
<dbReference type="NCBIfam" id="NF047697">
    <property type="entry name" value="ThioredTrxAClost"/>
    <property type="match status" value="1"/>
</dbReference>
<reference evidence="10 11" key="1">
    <citation type="submission" date="2016-10" db="EMBL/GenBank/DDBJ databases">
        <authorList>
            <person name="de Groot N.N."/>
        </authorList>
    </citation>
    <scope>NUCLEOTIDE SEQUENCE [LARGE SCALE GENOMIC DNA]</scope>
    <source>
        <strain evidence="10 11">DSM 2784</strain>
    </source>
</reference>
<keyword evidence="11" id="KW-1185">Reference proteome</keyword>
<evidence type="ECO:0000256" key="6">
    <source>
        <dbReference type="PIRNR" id="PIRNR000077"/>
    </source>
</evidence>
<dbReference type="PANTHER" id="PTHR45663:SF11">
    <property type="entry name" value="GEO12009P1"/>
    <property type="match status" value="1"/>
</dbReference>
<evidence type="ECO:0000256" key="4">
    <source>
        <dbReference type="ARBA" id="ARBA00023157"/>
    </source>
</evidence>
<name>A0A1G5S5D6_9FIRM</name>